<keyword evidence="4 10" id="KW-0812">Transmembrane</keyword>
<evidence type="ECO:0000256" key="5">
    <source>
        <dbReference type="ARBA" id="ARBA00022737"/>
    </source>
</evidence>
<dbReference type="InterPro" id="IPR002550">
    <property type="entry name" value="CNNM"/>
</dbReference>
<dbReference type="PANTHER" id="PTHR43099">
    <property type="entry name" value="UPF0053 PROTEIN YRKA"/>
    <property type="match status" value="1"/>
</dbReference>
<feature type="domain" description="CBS" evidence="12">
    <location>
        <begin position="275"/>
        <end position="332"/>
    </location>
</feature>
<accession>A0A3B0CJT7</accession>
<keyword evidence="7 9" id="KW-0129">CBS domain</keyword>
<keyword evidence="8 10" id="KW-0472">Membrane</keyword>
<evidence type="ECO:0000256" key="10">
    <source>
        <dbReference type="PROSITE-ProRule" id="PRU01193"/>
    </source>
</evidence>
<dbReference type="CDD" id="cd04590">
    <property type="entry name" value="CBS_pair_CorC_HlyC_assoc"/>
    <property type="match status" value="1"/>
</dbReference>
<dbReference type="PANTHER" id="PTHR43099:SF2">
    <property type="entry name" value="UPF0053 PROTEIN YRKA"/>
    <property type="match status" value="1"/>
</dbReference>
<evidence type="ECO:0000256" key="9">
    <source>
        <dbReference type="PROSITE-ProRule" id="PRU00703"/>
    </source>
</evidence>
<dbReference type="PROSITE" id="PS51846">
    <property type="entry name" value="CNNM"/>
    <property type="match status" value="1"/>
</dbReference>
<dbReference type="InterPro" id="IPR051676">
    <property type="entry name" value="UPF0053_domain"/>
</dbReference>
<evidence type="ECO:0000313" key="14">
    <source>
        <dbReference type="EMBL" id="RKN85091.1"/>
    </source>
</evidence>
<evidence type="ECO:0000256" key="6">
    <source>
        <dbReference type="ARBA" id="ARBA00022989"/>
    </source>
</evidence>
<keyword evidence="6 10" id="KW-1133">Transmembrane helix</keyword>
<evidence type="ECO:0000256" key="1">
    <source>
        <dbReference type="ARBA" id="ARBA00004651"/>
    </source>
</evidence>
<comment type="similarity">
    <text evidence="2">Belongs to the UPF0053 family.</text>
</comment>
<evidence type="ECO:0000313" key="15">
    <source>
        <dbReference type="Proteomes" id="UP000282311"/>
    </source>
</evidence>
<dbReference type="Proteomes" id="UP000282311">
    <property type="component" value="Unassembled WGS sequence"/>
</dbReference>
<evidence type="ECO:0000259" key="13">
    <source>
        <dbReference type="PROSITE" id="PS51846"/>
    </source>
</evidence>
<feature type="transmembrane region" description="Helical" evidence="11">
    <location>
        <begin position="124"/>
        <end position="142"/>
    </location>
</feature>
<keyword evidence="5" id="KW-0677">Repeat</keyword>
<comment type="caution">
    <text evidence="14">The sequence shown here is derived from an EMBL/GenBank/DDBJ whole genome shotgun (WGS) entry which is preliminary data.</text>
</comment>
<evidence type="ECO:0000256" key="2">
    <source>
        <dbReference type="ARBA" id="ARBA00006337"/>
    </source>
</evidence>
<dbReference type="Gene3D" id="3.30.465.10">
    <property type="match status" value="1"/>
</dbReference>
<proteinExistence type="inferred from homology"/>
<feature type="transmembrane region" description="Helical" evidence="11">
    <location>
        <begin position="57"/>
        <end position="79"/>
    </location>
</feature>
<name>A0A3B0CJT7_9BACL</name>
<comment type="subcellular location">
    <subcellularLocation>
        <location evidence="1">Cell membrane</location>
        <topology evidence="1">Multi-pass membrane protein</topology>
    </subcellularLocation>
</comment>
<dbReference type="SMART" id="SM01091">
    <property type="entry name" value="CorC_HlyC"/>
    <property type="match status" value="1"/>
</dbReference>
<dbReference type="InterPro" id="IPR000644">
    <property type="entry name" value="CBS_dom"/>
</dbReference>
<evidence type="ECO:0000256" key="3">
    <source>
        <dbReference type="ARBA" id="ARBA00022475"/>
    </source>
</evidence>
<dbReference type="FunFam" id="3.10.580.10:FF:000002">
    <property type="entry name" value="Magnesium/cobalt efflux protein CorC"/>
    <property type="match status" value="1"/>
</dbReference>
<dbReference type="AlphaFoldDB" id="A0A3B0CJT7"/>
<dbReference type="OrthoDB" id="9798188at2"/>
<dbReference type="GO" id="GO:0050660">
    <property type="term" value="F:flavin adenine dinucleotide binding"/>
    <property type="evidence" value="ECO:0007669"/>
    <property type="project" value="InterPro"/>
</dbReference>
<gene>
    <name evidence="14" type="ORF">D7M11_10565</name>
</gene>
<evidence type="ECO:0000256" key="4">
    <source>
        <dbReference type="ARBA" id="ARBA00022692"/>
    </source>
</evidence>
<dbReference type="Pfam" id="PF00571">
    <property type="entry name" value="CBS"/>
    <property type="match status" value="2"/>
</dbReference>
<dbReference type="InterPro" id="IPR044751">
    <property type="entry name" value="Ion_transp-like_CBS"/>
</dbReference>
<protein>
    <submittedName>
        <fullName evidence="14">HlyC/CorC family transporter</fullName>
    </submittedName>
</protein>
<dbReference type="GO" id="GO:0005886">
    <property type="term" value="C:plasma membrane"/>
    <property type="evidence" value="ECO:0007669"/>
    <property type="project" value="UniProtKB-SubCell"/>
</dbReference>
<dbReference type="InterPro" id="IPR046342">
    <property type="entry name" value="CBS_dom_sf"/>
</dbReference>
<dbReference type="EMBL" id="RBAH01000006">
    <property type="protein sequence ID" value="RKN85091.1"/>
    <property type="molecule type" value="Genomic_DNA"/>
</dbReference>
<dbReference type="InterPro" id="IPR036318">
    <property type="entry name" value="FAD-bd_PCMH-like_sf"/>
</dbReference>
<dbReference type="InterPro" id="IPR016169">
    <property type="entry name" value="FAD-bd_PCMH_sub2"/>
</dbReference>
<sequence>MIVLLVVLNGFFVAAEFAIVHIREGRIDSGALHGKGKGKAVRAIAAHVHGYWSACRLGTALTALGLGWIGVPSVALGLSMITAPLGVPGPILDAIACFAAFALIASLLLAVGEQVPRTYAVRRPVPVLLWTASPLGLIYRLMQPYIRFLSAVSFWMLTKSGVDPERESEPVRSGEEIRTLVKESHRKGLIDKTELVLVDNLFEFAETSSREVMIPRTEMICLHAGKSYEENKQIAISHMHTRYPVCDPDKDNIVGYVHIKDMFKHDEGMEGIMPITRPIMNVPDSMPISTLLRLMQKKRTEMALLIDEYGGTSGLVTSEDIMEELVGEIRDEFDEERPRFEQKSANAYSVDGLLWIDEVNNFFGTEITADNYDTIGGWLYAQIEMPPRRDQRVSCGGFEYTVEEVQHMRISRVIVHVPEQYEMPARQEVS</sequence>
<dbReference type="Pfam" id="PF03471">
    <property type="entry name" value="CorC_HlyC"/>
    <property type="match status" value="1"/>
</dbReference>
<evidence type="ECO:0000256" key="8">
    <source>
        <dbReference type="ARBA" id="ARBA00023136"/>
    </source>
</evidence>
<dbReference type="InterPro" id="IPR005170">
    <property type="entry name" value="Transptr-assoc_dom"/>
</dbReference>
<keyword evidence="3" id="KW-1003">Cell membrane</keyword>
<feature type="transmembrane region" description="Helical" evidence="11">
    <location>
        <begin position="91"/>
        <end position="112"/>
    </location>
</feature>
<evidence type="ECO:0000256" key="7">
    <source>
        <dbReference type="ARBA" id="ARBA00023122"/>
    </source>
</evidence>
<reference evidence="14 15" key="1">
    <citation type="journal article" date="2007" name="Int. J. Syst. Evol. Microbiol.">
        <title>Paenibacillus ginsengarvi sp. nov., isolated from soil from ginseng cultivation.</title>
        <authorList>
            <person name="Yoon M.H."/>
            <person name="Ten L.N."/>
            <person name="Im W.T."/>
        </authorList>
    </citation>
    <scope>NUCLEOTIDE SEQUENCE [LARGE SCALE GENOMIC DNA]</scope>
    <source>
        <strain evidence="14 15">KCTC 13059</strain>
    </source>
</reference>
<keyword evidence="15" id="KW-1185">Reference proteome</keyword>
<evidence type="ECO:0000256" key="11">
    <source>
        <dbReference type="SAM" id="Phobius"/>
    </source>
</evidence>
<dbReference type="Pfam" id="PF01595">
    <property type="entry name" value="CNNM"/>
    <property type="match status" value="1"/>
</dbReference>
<dbReference type="PROSITE" id="PS51371">
    <property type="entry name" value="CBS"/>
    <property type="match status" value="2"/>
</dbReference>
<feature type="domain" description="CNNM transmembrane" evidence="13">
    <location>
        <begin position="1"/>
        <end position="194"/>
    </location>
</feature>
<evidence type="ECO:0000259" key="12">
    <source>
        <dbReference type="PROSITE" id="PS51371"/>
    </source>
</evidence>
<organism evidence="14 15">
    <name type="scientific">Paenibacillus ginsengarvi</name>
    <dbReference type="NCBI Taxonomy" id="400777"/>
    <lineage>
        <taxon>Bacteria</taxon>
        <taxon>Bacillati</taxon>
        <taxon>Bacillota</taxon>
        <taxon>Bacilli</taxon>
        <taxon>Bacillales</taxon>
        <taxon>Paenibacillaceae</taxon>
        <taxon>Paenibacillus</taxon>
    </lineage>
</organism>
<dbReference type="SUPFAM" id="SSF56176">
    <property type="entry name" value="FAD-binding/transporter-associated domain-like"/>
    <property type="match status" value="1"/>
</dbReference>
<feature type="domain" description="CBS" evidence="12">
    <location>
        <begin position="213"/>
        <end position="274"/>
    </location>
</feature>
<dbReference type="Gene3D" id="3.10.580.10">
    <property type="entry name" value="CBS-domain"/>
    <property type="match status" value="1"/>
</dbReference>
<dbReference type="SUPFAM" id="SSF54631">
    <property type="entry name" value="CBS-domain pair"/>
    <property type="match status" value="1"/>
</dbReference>